<dbReference type="PANTHER" id="PTHR10668">
    <property type="entry name" value="PHYTOENE DEHYDROGENASE"/>
    <property type="match status" value="1"/>
</dbReference>
<dbReference type="Proteomes" id="UP001529510">
    <property type="component" value="Unassembled WGS sequence"/>
</dbReference>
<dbReference type="EMBL" id="JAMKFB020000013">
    <property type="protein sequence ID" value="KAL0178438.1"/>
    <property type="molecule type" value="Genomic_DNA"/>
</dbReference>
<dbReference type="AlphaFoldDB" id="A0ABD0PWM4"/>
<sequence>PMIEMTIPSVLDPTLAPPGCHVVSLFIQFTPYLLEGRRAWTDEDRERFADT</sequence>
<comment type="caution">
    <text evidence="2">The sequence shown here is derived from an EMBL/GenBank/DDBJ whole genome shotgun (WGS) entry which is preliminary data.</text>
</comment>
<protein>
    <submittedName>
        <fullName evidence="2">Uncharacterized protein</fullName>
    </submittedName>
</protein>
<evidence type="ECO:0000256" key="1">
    <source>
        <dbReference type="ARBA" id="ARBA00006046"/>
    </source>
</evidence>
<feature type="non-terminal residue" evidence="2">
    <location>
        <position position="1"/>
    </location>
</feature>
<feature type="non-terminal residue" evidence="2">
    <location>
        <position position="51"/>
    </location>
</feature>
<evidence type="ECO:0000313" key="3">
    <source>
        <dbReference type="Proteomes" id="UP001529510"/>
    </source>
</evidence>
<reference evidence="2 3" key="1">
    <citation type="submission" date="2024-05" db="EMBL/GenBank/DDBJ databases">
        <title>Genome sequencing and assembly of Indian major carp, Cirrhinus mrigala (Hamilton, 1822).</title>
        <authorList>
            <person name="Mohindra V."/>
            <person name="Chowdhury L.M."/>
            <person name="Lal K."/>
            <person name="Jena J.K."/>
        </authorList>
    </citation>
    <scope>NUCLEOTIDE SEQUENCE [LARGE SCALE GENOMIC DNA]</scope>
    <source>
        <strain evidence="2">CM1030</strain>
        <tissue evidence="2">Blood</tissue>
    </source>
</reference>
<name>A0ABD0PWM4_CIRMR</name>
<keyword evidence="3" id="KW-1185">Reference proteome</keyword>
<dbReference type="PANTHER" id="PTHR10668:SF103">
    <property type="entry name" value="PYRIDINE NUCLEOTIDE-DISULFIDE OXIDOREDUCTASE DOMAIN-CONTAINING PROTEIN 2"/>
    <property type="match status" value="1"/>
</dbReference>
<accession>A0ABD0PWM4</accession>
<comment type="similarity">
    <text evidence="1">Belongs to the carotenoid/retinoid oxidoreductase family.</text>
</comment>
<evidence type="ECO:0000313" key="2">
    <source>
        <dbReference type="EMBL" id="KAL0178438.1"/>
    </source>
</evidence>
<gene>
    <name evidence="2" type="ORF">M9458_027332</name>
</gene>
<organism evidence="2 3">
    <name type="scientific">Cirrhinus mrigala</name>
    <name type="common">Mrigala</name>
    <dbReference type="NCBI Taxonomy" id="683832"/>
    <lineage>
        <taxon>Eukaryota</taxon>
        <taxon>Metazoa</taxon>
        <taxon>Chordata</taxon>
        <taxon>Craniata</taxon>
        <taxon>Vertebrata</taxon>
        <taxon>Euteleostomi</taxon>
        <taxon>Actinopterygii</taxon>
        <taxon>Neopterygii</taxon>
        <taxon>Teleostei</taxon>
        <taxon>Ostariophysi</taxon>
        <taxon>Cypriniformes</taxon>
        <taxon>Cyprinidae</taxon>
        <taxon>Labeoninae</taxon>
        <taxon>Labeonini</taxon>
        <taxon>Cirrhinus</taxon>
    </lineage>
</organism>
<proteinExistence type="inferred from homology"/>